<organism evidence="4 5">
    <name type="scientific">Psylliodes chrysocephalus</name>
    <dbReference type="NCBI Taxonomy" id="3402493"/>
    <lineage>
        <taxon>Eukaryota</taxon>
        <taxon>Metazoa</taxon>
        <taxon>Ecdysozoa</taxon>
        <taxon>Arthropoda</taxon>
        <taxon>Hexapoda</taxon>
        <taxon>Insecta</taxon>
        <taxon>Pterygota</taxon>
        <taxon>Neoptera</taxon>
        <taxon>Endopterygota</taxon>
        <taxon>Coleoptera</taxon>
        <taxon>Polyphaga</taxon>
        <taxon>Cucujiformia</taxon>
        <taxon>Chrysomeloidea</taxon>
        <taxon>Chrysomelidae</taxon>
        <taxon>Galerucinae</taxon>
        <taxon>Alticini</taxon>
        <taxon>Psylliodes</taxon>
    </lineage>
</organism>
<dbReference type="EMBL" id="OV651818">
    <property type="protein sequence ID" value="CAH1111576.1"/>
    <property type="molecule type" value="Genomic_DNA"/>
</dbReference>
<dbReference type="Proteomes" id="UP001153636">
    <property type="component" value="Chromosome 6"/>
</dbReference>
<dbReference type="InterPro" id="IPR026906">
    <property type="entry name" value="LRR_5"/>
</dbReference>
<evidence type="ECO:0000313" key="5">
    <source>
        <dbReference type="Proteomes" id="UP001153636"/>
    </source>
</evidence>
<keyword evidence="3" id="KW-0677">Repeat</keyword>
<dbReference type="SMART" id="SM00369">
    <property type="entry name" value="LRR_TYP"/>
    <property type="match status" value="4"/>
</dbReference>
<proteinExistence type="predicted"/>
<dbReference type="PANTHER" id="PTHR24373">
    <property type="entry name" value="SLIT RELATED LEUCINE-RICH REPEAT NEURONAL PROTEIN"/>
    <property type="match status" value="1"/>
</dbReference>
<protein>
    <recommendedName>
        <fullName evidence="6">Leucine rich repeat protein</fullName>
    </recommendedName>
</protein>
<keyword evidence="1" id="KW-0433">Leucine-rich repeat</keyword>
<name>A0A9P0GI24_9CUCU</name>
<dbReference type="Pfam" id="PF13855">
    <property type="entry name" value="LRR_8"/>
    <property type="match status" value="1"/>
</dbReference>
<accession>A0A9P0GI24</accession>
<dbReference type="InterPro" id="IPR003591">
    <property type="entry name" value="Leu-rich_rpt_typical-subtyp"/>
</dbReference>
<sequence length="416" mass="49349">MMVERAINLDVHQDHHFTPKLDQVPIVYSSNKRIQSQVFQQDQQFTSKLDQVPIAYSLDEQIKNQEELQVYPGSPNKYERHLMVNNEQVPPQYLIPNECKVFDPKLDQVPTTFPLEEKEIQKEDSRRCNPYYLKHSIYFYSVKENFNYYPWHTYQQPEGKVKYLQVRGPQHVPEICKESSVSYNTVQEVIFYKIELEYIEPGYFHSRHLEQVYIQYNKLKNIPMGVFNGTNLRSIVLADNQIETIEHGAFQNMHNLEAIALDYNKIKIFSPYWFDGAKVLYEISFIHNNLTELPFETTKNVADSVYKLGYEIYGSIYFDNNNIKYIQSDAFRNLKNFGTISLSNNQLLEIPEKLFQGFEFLLTVYMNTNSFICFNNRTIQSMSGVKRLFLGNNNFNKDCMDRLRSFFDWKNDLVYF</sequence>
<dbReference type="AlphaFoldDB" id="A0A9P0GI24"/>
<dbReference type="OrthoDB" id="676979at2759"/>
<evidence type="ECO:0000313" key="4">
    <source>
        <dbReference type="EMBL" id="CAH1111576.1"/>
    </source>
</evidence>
<dbReference type="InterPro" id="IPR032675">
    <property type="entry name" value="LRR_dom_sf"/>
</dbReference>
<keyword evidence="5" id="KW-1185">Reference proteome</keyword>
<keyword evidence="2" id="KW-0732">Signal</keyword>
<dbReference type="Gene3D" id="3.80.10.10">
    <property type="entry name" value="Ribonuclease Inhibitor"/>
    <property type="match status" value="2"/>
</dbReference>
<evidence type="ECO:0000256" key="1">
    <source>
        <dbReference type="ARBA" id="ARBA00022614"/>
    </source>
</evidence>
<reference evidence="4" key="1">
    <citation type="submission" date="2022-01" db="EMBL/GenBank/DDBJ databases">
        <authorList>
            <person name="King R."/>
        </authorList>
    </citation>
    <scope>NUCLEOTIDE SEQUENCE</scope>
</reference>
<evidence type="ECO:0000256" key="3">
    <source>
        <dbReference type="ARBA" id="ARBA00022737"/>
    </source>
</evidence>
<dbReference type="InterPro" id="IPR001611">
    <property type="entry name" value="Leu-rich_rpt"/>
</dbReference>
<dbReference type="InterPro" id="IPR050328">
    <property type="entry name" value="Dev_Immune_Receptor"/>
</dbReference>
<dbReference type="GO" id="GO:0005615">
    <property type="term" value="C:extracellular space"/>
    <property type="evidence" value="ECO:0007669"/>
    <property type="project" value="TreeGrafter"/>
</dbReference>
<dbReference type="Pfam" id="PF13306">
    <property type="entry name" value="LRR_5"/>
    <property type="match status" value="1"/>
</dbReference>
<evidence type="ECO:0008006" key="6">
    <source>
        <dbReference type="Google" id="ProtNLM"/>
    </source>
</evidence>
<dbReference type="GO" id="GO:0031012">
    <property type="term" value="C:extracellular matrix"/>
    <property type="evidence" value="ECO:0007669"/>
    <property type="project" value="TreeGrafter"/>
</dbReference>
<dbReference type="SUPFAM" id="SSF52058">
    <property type="entry name" value="L domain-like"/>
    <property type="match status" value="1"/>
</dbReference>
<gene>
    <name evidence="4" type="ORF">PSYICH_LOCUS12786</name>
</gene>
<evidence type="ECO:0000256" key="2">
    <source>
        <dbReference type="ARBA" id="ARBA00022729"/>
    </source>
</evidence>
<dbReference type="PANTHER" id="PTHR24373:SF370">
    <property type="entry name" value="FISH-LIPS, ISOFORM E"/>
    <property type="match status" value="1"/>
</dbReference>